<feature type="compositionally biased region" description="Low complexity" evidence="1">
    <location>
        <begin position="281"/>
        <end position="302"/>
    </location>
</feature>
<organism evidence="2 3">
    <name type="scientific">Trypanosoma conorhini</name>
    <dbReference type="NCBI Taxonomy" id="83891"/>
    <lineage>
        <taxon>Eukaryota</taxon>
        <taxon>Discoba</taxon>
        <taxon>Euglenozoa</taxon>
        <taxon>Kinetoplastea</taxon>
        <taxon>Metakinetoplastina</taxon>
        <taxon>Trypanosomatida</taxon>
        <taxon>Trypanosomatidae</taxon>
        <taxon>Trypanosoma</taxon>
    </lineage>
</organism>
<gene>
    <name evidence="2" type="ORF">Tco025E_04873</name>
</gene>
<dbReference type="AlphaFoldDB" id="A0A422PI60"/>
<evidence type="ECO:0000313" key="3">
    <source>
        <dbReference type="Proteomes" id="UP000284403"/>
    </source>
</evidence>
<dbReference type="OrthoDB" id="251054at2759"/>
<accession>A0A422PI60</accession>
<keyword evidence="3" id="KW-1185">Reference proteome</keyword>
<dbReference type="GeneID" id="40318484"/>
<dbReference type="EMBL" id="MKKU01000263">
    <property type="protein sequence ID" value="RNF17418.1"/>
    <property type="molecule type" value="Genomic_DNA"/>
</dbReference>
<feature type="region of interest" description="Disordered" evidence="1">
    <location>
        <begin position="170"/>
        <end position="315"/>
    </location>
</feature>
<comment type="caution">
    <text evidence="2">The sequence shown here is derived from an EMBL/GenBank/DDBJ whole genome shotgun (WGS) entry which is preliminary data.</text>
</comment>
<name>A0A422PI60_9TRYP</name>
<protein>
    <submittedName>
        <fullName evidence="2">Uncharacterized protein</fullName>
    </submittedName>
</protein>
<evidence type="ECO:0000313" key="2">
    <source>
        <dbReference type="EMBL" id="RNF17418.1"/>
    </source>
</evidence>
<feature type="compositionally biased region" description="Low complexity" evidence="1">
    <location>
        <begin position="85"/>
        <end position="95"/>
    </location>
</feature>
<feature type="region of interest" description="Disordered" evidence="1">
    <location>
        <begin position="59"/>
        <end position="115"/>
    </location>
</feature>
<evidence type="ECO:0000256" key="1">
    <source>
        <dbReference type="SAM" id="MobiDB-lite"/>
    </source>
</evidence>
<sequence>MSATEESHVNGTVEGQPPRSDAPPAAGACKVKQTRDYIVHGPSATPYFTLRPAAEAAAVPPLPRGPVTSTPSPPSARALRGRGRGAAQAAASPSPCRLSPLNASPRGPASPTSTVWRPSCAALRHRWRFIRKEEFGLVRPPRVTGAMVPKHVLDSEHSAVGRVVEECSLAPGDLPGNRGAPQPLETCQPDERPSQRHPGLRKRGVRRGWLEKALQDEDGAGDASHSSEATALPPSTAAGSGLAVGDSAGVGRALPAKGEGGRAVASPGRHARILSPRPEPEAAAPATTSSTAAATVAEAGARSPRRPSPTAAHAAQRLRDTLLSASFQRMVDDLGDANAYGPVDRVALLRHANIFRELPLQSRYQEMHPLYELRPAGQDFLQVKSPKAAAREVNSPFPLLKRPSSGEEAMTAVVDEGMASAATEDVASL</sequence>
<reference evidence="2 3" key="1">
    <citation type="journal article" date="2018" name="BMC Genomics">
        <title>Genomic comparison of Trypanosoma conorhini and Trypanosoma rangeli to Trypanosoma cruzi strains of high and low virulence.</title>
        <authorList>
            <person name="Bradwell K.R."/>
            <person name="Koparde V.N."/>
            <person name="Matveyev A.V."/>
            <person name="Serrano M.G."/>
            <person name="Alves J.M."/>
            <person name="Parikh H."/>
            <person name="Huang B."/>
            <person name="Lee V."/>
            <person name="Espinosa-Alvarez O."/>
            <person name="Ortiz P.A."/>
            <person name="Costa-Martins A.G."/>
            <person name="Teixeira M.M."/>
            <person name="Buck G.A."/>
        </authorList>
    </citation>
    <scope>NUCLEOTIDE SEQUENCE [LARGE SCALE GENOMIC DNA]</scope>
    <source>
        <strain evidence="2 3">025E</strain>
    </source>
</reference>
<feature type="region of interest" description="Disordered" evidence="1">
    <location>
        <begin position="1"/>
        <end position="29"/>
    </location>
</feature>
<dbReference type="RefSeq" id="XP_029228134.1">
    <property type="nucleotide sequence ID" value="XM_029371778.1"/>
</dbReference>
<dbReference type="Proteomes" id="UP000284403">
    <property type="component" value="Unassembled WGS sequence"/>
</dbReference>
<proteinExistence type="predicted"/>